<sequence>MSLPNEADFAVVKIGDGATPEVFTILCGMDQVAINRVANASDRFRRDCAAPGTVPYRRSHTTGKQMDITANGAINIPDIATYSDALGKSKNYRVELGKYDDTPEGEIIHVINGPFNLTGANNSVGGDEGTADISLASDGIWTEGAPTP</sequence>
<comment type="caution">
    <text evidence="1">The sequence shown here is derived from an EMBL/GenBank/DDBJ whole genome shotgun (WGS) entry which is preliminary data.</text>
</comment>
<dbReference type="Proteomes" id="UP000249082">
    <property type="component" value="Unassembled WGS sequence"/>
</dbReference>
<reference evidence="1 2" key="1">
    <citation type="submission" date="2017-08" db="EMBL/GenBank/DDBJ databases">
        <title>Infants hospitalized years apart are colonized by the same room-sourced microbial strains.</title>
        <authorList>
            <person name="Brooks B."/>
            <person name="Olm M.R."/>
            <person name="Firek B.A."/>
            <person name="Baker R."/>
            <person name="Thomas B.C."/>
            <person name="Morowitz M.J."/>
            <person name="Banfield J.F."/>
        </authorList>
    </citation>
    <scope>NUCLEOTIDE SEQUENCE [LARGE SCALE GENOMIC DNA]</scope>
    <source>
        <strain evidence="1">S2_005_002_R2_33</strain>
    </source>
</reference>
<evidence type="ECO:0000313" key="2">
    <source>
        <dbReference type="Proteomes" id="UP000249082"/>
    </source>
</evidence>
<gene>
    <name evidence="1" type="ORF">DI555_07040</name>
</gene>
<name>A0A2W5NZ27_9SPHN</name>
<accession>A0A2W5NZ27</accession>
<organism evidence="1 2">
    <name type="scientific">Novosphingobium pentaromativorans</name>
    <dbReference type="NCBI Taxonomy" id="205844"/>
    <lineage>
        <taxon>Bacteria</taxon>
        <taxon>Pseudomonadati</taxon>
        <taxon>Pseudomonadota</taxon>
        <taxon>Alphaproteobacteria</taxon>
        <taxon>Sphingomonadales</taxon>
        <taxon>Sphingomonadaceae</taxon>
        <taxon>Novosphingobium</taxon>
    </lineage>
</organism>
<dbReference type="EMBL" id="QFPX01000005">
    <property type="protein sequence ID" value="PZQ55775.1"/>
    <property type="molecule type" value="Genomic_DNA"/>
</dbReference>
<proteinExistence type="predicted"/>
<dbReference type="AlphaFoldDB" id="A0A2W5NZ27"/>
<protein>
    <recommendedName>
        <fullName evidence="3">Phage tail protein</fullName>
    </recommendedName>
</protein>
<evidence type="ECO:0000313" key="1">
    <source>
        <dbReference type="EMBL" id="PZQ55775.1"/>
    </source>
</evidence>
<evidence type="ECO:0008006" key="3">
    <source>
        <dbReference type="Google" id="ProtNLM"/>
    </source>
</evidence>